<gene>
    <name evidence="2" type="ORF">O6P43_023621</name>
</gene>
<feature type="region of interest" description="Disordered" evidence="1">
    <location>
        <begin position="1"/>
        <end position="20"/>
    </location>
</feature>
<keyword evidence="3" id="KW-1185">Reference proteome</keyword>
<name>A0AAD7PJM1_QUISA</name>
<dbReference type="EMBL" id="JARAOO010000009">
    <property type="protein sequence ID" value="KAJ7957299.1"/>
    <property type="molecule type" value="Genomic_DNA"/>
</dbReference>
<evidence type="ECO:0000313" key="2">
    <source>
        <dbReference type="EMBL" id="KAJ7957299.1"/>
    </source>
</evidence>
<feature type="compositionally biased region" description="Low complexity" evidence="1">
    <location>
        <begin position="1"/>
        <end position="17"/>
    </location>
</feature>
<comment type="caution">
    <text evidence="2">The sequence shown here is derived from an EMBL/GenBank/DDBJ whole genome shotgun (WGS) entry which is preliminary data.</text>
</comment>
<evidence type="ECO:0000313" key="3">
    <source>
        <dbReference type="Proteomes" id="UP001163823"/>
    </source>
</evidence>
<reference evidence="2" key="1">
    <citation type="journal article" date="2023" name="Science">
        <title>Elucidation of the pathway for biosynthesis of saponin adjuvants from the soapbark tree.</title>
        <authorList>
            <person name="Reed J."/>
            <person name="Orme A."/>
            <person name="El-Demerdash A."/>
            <person name="Owen C."/>
            <person name="Martin L.B.B."/>
            <person name="Misra R.C."/>
            <person name="Kikuchi S."/>
            <person name="Rejzek M."/>
            <person name="Martin A.C."/>
            <person name="Harkess A."/>
            <person name="Leebens-Mack J."/>
            <person name="Louveau T."/>
            <person name="Stephenson M.J."/>
            <person name="Osbourn A."/>
        </authorList>
    </citation>
    <scope>NUCLEOTIDE SEQUENCE</scope>
    <source>
        <strain evidence="2">S10</strain>
    </source>
</reference>
<evidence type="ECO:0000256" key="1">
    <source>
        <dbReference type="SAM" id="MobiDB-lite"/>
    </source>
</evidence>
<dbReference type="KEGG" id="qsa:O6P43_023621"/>
<dbReference type="Proteomes" id="UP001163823">
    <property type="component" value="Chromosome 9"/>
</dbReference>
<sequence>MLPSHFPSVSPSSPHQSRNNGILIGRIQKWGDDRCVLENGRGTCPRSSPLLKCPWSSPSAFESVVRM</sequence>
<accession>A0AAD7PJM1</accession>
<protein>
    <submittedName>
        <fullName evidence="2">Uncharacterized protein</fullName>
    </submittedName>
</protein>
<organism evidence="2 3">
    <name type="scientific">Quillaja saponaria</name>
    <name type="common">Soap bark tree</name>
    <dbReference type="NCBI Taxonomy" id="32244"/>
    <lineage>
        <taxon>Eukaryota</taxon>
        <taxon>Viridiplantae</taxon>
        <taxon>Streptophyta</taxon>
        <taxon>Embryophyta</taxon>
        <taxon>Tracheophyta</taxon>
        <taxon>Spermatophyta</taxon>
        <taxon>Magnoliopsida</taxon>
        <taxon>eudicotyledons</taxon>
        <taxon>Gunneridae</taxon>
        <taxon>Pentapetalae</taxon>
        <taxon>rosids</taxon>
        <taxon>fabids</taxon>
        <taxon>Fabales</taxon>
        <taxon>Quillajaceae</taxon>
        <taxon>Quillaja</taxon>
    </lineage>
</organism>
<proteinExistence type="predicted"/>
<dbReference type="AlphaFoldDB" id="A0AAD7PJM1"/>